<evidence type="ECO:0000313" key="1">
    <source>
        <dbReference type="EMBL" id="KOF76439.1"/>
    </source>
</evidence>
<accession>A0A0L8GHV2</accession>
<protein>
    <submittedName>
        <fullName evidence="1">Uncharacterized protein</fullName>
    </submittedName>
</protein>
<organism evidence="1">
    <name type="scientific">Octopus bimaculoides</name>
    <name type="common">California two-spotted octopus</name>
    <dbReference type="NCBI Taxonomy" id="37653"/>
    <lineage>
        <taxon>Eukaryota</taxon>
        <taxon>Metazoa</taxon>
        <taxon>Spiralia</taxon>
        <taxon>Lophotrochozoa</taxon>
        <taxon>Mollusca</taxon>
        <taxon>Cephalopoda</taxon>
        <taxon>Coleoidea</taxon>
        <taxon>Octopodiformes</taxon>
        <taxon>Octopoda</taxon>
        <taxon>Incirrata</taxon>
        <taxon>Octopodidae</taxon>
        <taxon>Octopus</taxon>
    </lineage>
</organism>
<dbReference type="EMBL" id="KQ421780">
    <property type="protein sequence ID" value="KOF76439.1"/>
    <property type="molecule type" value="Genomic_DNA"/>
</dbReference>
<dbReference type="AlphaFoldDB" id="A0A0L8GHV2"/>
<sequence>MHNMADKQNQVVGARGDKVVPVTSLVGTVLSPSRSHWDKGKKSQETAYACSQLHSEQVAEA</sequence>
<gene>
    <name evidence="1" type="ORF">OCBIM_22033326mg</name>
</gene>
<proteinExistence type="predicted"/>
<reference evidence="1" key="1">
    <citation type="submission" date="2015-07" db="EMBL/GenBank/DDBJ databases">
        <title>MeaNS - Measles Nucleotide Surveillance Program.</title>
        <authorList>
            <person name="Tran T."/>
            <person name="Druce J."/>
        </authorList>
    </citation>
    <scope>NUCLEOTIDE SEQUENCE</scope>
    <source>
        <strain evidence="1">UCB-OBI-ISO-001</strain>
        <tissue evidence="1">Gonad</tissue>
    </source>
</reference>
<name>A0A0L8GHV2_OCTBM</name>